<comment type="caution">
    <text evidence="1">The sequence shown here is derived from an EMBL/GenBank/DDBJ whole genome shotgun (WGS) entry which is preliminary data.</text>
</comment>
<dbReference type="OrthoDB" id="7451790at2759"/>
<protein>
    <submittedName>
        <fullName evidence="1">Leucine rich repeat 4</fullName>
    </submittedName>
</protein>
<proteinExistence type="predicted"/>
<dbReference type="AlphaFoldDB" id="A0A5B6UNR1"/>
<organism evidence="1 2">
    <name type="scientific">Gossypium australe</name>
    <dbReference type="NCBI Taxonomy" id="47621"/>
    <lineage>
        <taxon>Eukaryota</taxon>
        <taxon>Viridiplantae</taxon>
        <taxon>Streptophyta</taxon>
        <taxon>Embryophyta</taxon>
        <taxon>Tracheophyta</taxon>
        <taxon>Spermatophyta</taxon>
        <taxon>Magnoliopsida</taxon>
        <taxon>eudicotyledons</taxon>
        <taxon>Gunneridae</taxon>
        <taxon>Pentapetalae</taxon>
        <taxon>rosids</taxon>
        <taxon>malvids</taxon>
        <taxon>Malvales</taxon>
        <taxon>Malvaceae</taxon>
        <taxon>Malvoideae</taxon>
        <taxon>Gossypium</taxon>
    </lineage>
</organism>
<gene>
    <name evidence="1" type="ORF">EPI10_026452</name>
</gene>
<dbReference type="Proteomes" id="UP000325315">
    <property type="component" value="Unassembled WGS sequence"/>
</dbReference>
<reference evidence="2" key="1">
    <citation type="journal article" date="2019" name="Plant Biotechnol. J.">
        <title>Genome sequencing of the Australian wild diploid species Gossypium australe highlights disease resistance and delayed gland morphogenesis.</title>
        <authorList>
            <person name="Cai Y."/>
            <person name="Cai X."/>
            <person name="Wang Q."/>
            <person name="Wang P."/>
            <person name="Zhang Y."/>
            <person name="Cai C."/>
            <person name="Xu Y."/>
            <person name="Wang K."/>
            <person name="Zhou Z."/>
            <person name="Wang C."/>
            <person name="Geng S."/>
            <person name="Li B."/>
            <person name="Dong Q."/>
            <person name="Hou Y."/>
            <person name="Wang H."/>
            <person name="Ai P."/>
            <person name="Liu Z."/>
            <person name="Yi F."/>
            <person name="Sun M."/>
            <person name="An G."/>
            <person name="Cheng J."/>
            <person name="Zhang Y."/>
            <person name="Shi Q."/>
            <person name="Xie Y."/>
            <person name="Shi X."/>
            <person name="Chang Y."/>
            <person name="Huang F."/>
            <person name="Chen Y."/>
            <person name="Hong S."/>
            <person name="Mi L."/>
            <person name="Sun Q."/>
            <person name="Zhang L."/>
            <person name="Zhou B."/>
            <person name="Peng R."/>
            <person name="Zhang X."/>
            <person name="Liu F."/>
        </authorList>
    </citation>
    <scope>NUCLEOTIDE SEQUENCE [LARGE SCALE GENOMIC DNA]</scope>
    <source>
        <strain evidence="2">cv. PA1801</strain>
    </source>
</reference>
<name>A0A5B6UNR1_9ROSI</name>
<dbReference type="EMBL" id="SMMG02000009">
    <property type="protein sequence ID" value="KAA3459721.1"/>
    <property type="molecule type" value="Genomic_DNA"/>
</dbReference>
<sequence>MICHKPAQTREVALVLSSEEKLYVLLVGVTFDGSESILDLLGSHRVEDIREVLVGLSLQVVRVYVKGSVAYLFVTRSIGKSSQLLYMLKAFDSSTPNDKCSLRSLEQVQAELFEKQICGGLKLSIFQYSMVLFWQGGHEGLKSSVLSNPYELLVALNMKLKMNGIEEPWFSRSLFVIGGHVLVCVEDIFQFSSLLNNACSSPYFSLDSSCNIADISEMVIEQGETCCITLAIKSSTSKAGSSTKTQKRAGMSSKKWKLKWFSQESLSQFVALVKAIHLGMTLSPLLVRYKS</sequence>
<keyword evidence="2" id="KW-1185">Reference proteome</keyword>
<accession>A0A5B6UNR1</accession>
<evidence type="ECO:0000313" key="2">
    <source>
        <dbReference type="Proteomes" id="UP000325315"/>
    </source>
</evidence>
<evidence type="ECO:0000313" key="1">
    <source>
        <dbReference type="EMBL" id="KAA3459721.1"/>
    </source>
</evidence>